<dbReference type="Proteomes" id="UP000054321">
    <property type="component" value="Unassembled WGS sequence"/>
</dbReference>
<keyword evidence="4 9" id="KW-0479">Metal-binding</keyword>
<dbReference type="HOGENOM" id="CLU_003705_0_1_1"/>
<dbReference type="GO" id="GO:0042277">
    <property type="term" value="F:peptide binding"/>
    <property type="evidence" value="ECO:0007669"/>
    <property type="project" value="TreeGrafter"/>
</dbReference>
<dbReference type="InterPro" id="IPR045357">
    <property type="entry name" value="Aminopeptidase_N-like_N"/>
</dbReference>
<dbReference type="GO" id="GO:0043171">
    <property type="term" value="P:peptide catabolic process"/>
    <property type="evidence" value="ECO:0007669"/>
    <property type="project" value="TreeGrafter"/>
</dbReference>
<dbReference type="InterPro" id="IPR027268">
    <property type="entry name" value="Peptidase_M4/M1_CTD_sf"/>
</dbReference>
<name>A0A0C3CH94_OIDMZ</name>
<dbReference type="GO" id="GO:0006508">
    <property type="term" value="P:proteolysis"/>
    <property type="evidence" value="ECO:0007669"/>
    <property type="project" value="UniProtKB-KW"/>
</dbReference>
<dbReference type="Gene3D" id="1.25.50.20">
    <property type="match status" value="1"/>
</dbReference>
<dbReference type="SUPFAM" id="SSF63737">
    <property type="entry name" value="Leukotriene A4 hydrolase N-terminal domain"/>
    <property type="match status" value="1"/>
</dbReference>
<dbReference type="OrthoDB" id="10031169at2759"/>
<dbReference type="Pfam" id="PF01433">
    <property type="entry name" value="Peptidase_M1"/>
    <property type="match status" value="1"/>
</dbReference>
<evidence type="ECO:0000256" key="11">
    <source>
        <dbReference type="RuleBase" id="RU364040"/>
    </source>
</evidence>
<evidence type="ECO:0000256" key="1">
    <source>
        <dbReference type="ARBA" id="ARBA00010136"/>
    </source>
</evidence>
<feature type="domain" description="Aminopeptidase N-like N-terminal" evidence="15">
    <location>
        <begin position="26"/>
        <end position="213"/>
    </location>
</feature>
<evidence type="ECO:0000256" key="9">
    <source>
        <dbReference type="PIRSR" id="PIRSR634016-3"/>
    </source>
</evidence>
<dbReference type="AlphaFoldDB" id="A0A0C3CH94"/>
<feature type="binding site" evidence="9">
    <location>
        <position position="342"/>
    </location>
    <ligand>
        <name>Zn(2+)</name>
        <dbReference type="ChEBI" id="CHEBI:29105"/>
        <note>catalytic</note>
    </ligand>
</feature>
<dbReference type="InParanoid" id="A0A0C3CH94"/>
<evidence type="ECO:0000256" key="5">
    <source>
        <dbReference type="ARBA" id="ARBA00022801"/>
    </source>
</evidence>
<dbReference type="GO" id="GO:0008270">
    <property type="term" value="F:zinc ion binding"/>
    <property type="evidence" value="ECO:0007669"/>
    <property type="project" value="UniProtKB-UniRule"/>
</dbReference>
<dbReference type="FunFam" id="2.60.40.1730:FF:000013">
    <property type="entry name" value="Aminopeptidase"/>
    <property type="match status" value="1"/>
</dbReference>
<dbReference type="GO" id="GO:0005737">
    <property type="term" value="C:cytoplasm"/>
    <property type="evidence" value="ECO:0007669"/>
    <property type="project" value="TreeGrafter"/>
</dbReference>
<gene>
    <name evidence="16" type="ORF">OIDMADRAFT_105053</name>
</gene>
<dbReference type="STRING" id="913774.A0A0C3CH94"/>
<protein>
    <recommendedName>
        <fullName evidence="11">Aminopeptidase</fullName>
        <ecNumber evidence="11">3.4.11.-</ecNumber>
    </recommendedName>
</protein>
<feature type="site" description="Transition state stabilizer" evidence="10">
    <location>
        <position position="412"/>
    </location>
</feature>
<dbReference type="SUPFAM" id="SSF55486">
    <property type="entry name" value="Metalloproteases ('zincins'), catalytic domain"/>
    <property type="match status" value="1"/>
</dbReference>
<keyword evidence="17" id="KW-1185">Reference proteome</keyword>
<feature type="active site" description="Proton acceptor" evidence="8">
    <location>
        <position position="320"/>
    </location>
</feature>
<accession>A0A0C3CH94</accession>
<dbReference type="EMBL" id="KN832880">
    <property type="protein sequence ID" value="KIM98358.1"/>
    <property type="molecule type" value="Genomic_DNA"/>
</dbReference>
<evidence type="ECO:0000256" key="3">
    <source>
        <dbReference type="ARBA" id="ARBA00022670"/>
    </source>
</evidence>
<dbReference type="PANTHER" id="PTHR11533:SF174">
    <property type="entry name" value="PUROMYCIN-SENSITIVE AMINOPEPTIDASE-RELATED"/>
    <property type="match status" value="1"/>
</dbReference>
<evidence type="ECO:0000313" key="16">
    <source>
        <dbReference type="EMBL" id="KIM98358.1"/>
    </source>
</evidence>
<evidence type="ECO:0000256" key="10">
    <source>
        <dbReference type="PIRSR" id="PIRSR634016-4"/>
    </source>
</evidence>
<dbReference type="CDD" id="cd09601">
    <property type="entry name" value="M1_APN-Q_like"/>
    <property type="match status" value="1"/>
</dbReference>
<comment type="cofactor">
    <cofactor evidence="9 11">
        <name>Zn(2+)</name>
        <dbReference type="ChEBI" id="CHEBI:29105"/>
    </cofactor>
    <text evidence="9 11">Binds 1 zinc ion per subunit.</text>
</comment>
<dbReference type="GO" id="GO:0016020">
    <property type="term" value="C:membrane"/>
    <property type="evidence" value="ECO:0007669"/>
    <property type="project" value="TreeGrafter"/>
</dbReference>
<proteinExistence type="inferred from homology"/>
<sequence>MREQYNPFVTESNLEGTDGRLPTNVKPTHYDVRLEPDLESASFKGSATIHLDVLKKTTFILLNAVELDILTTEVVDTSGSVTKIPIVYYNEEQQTVMVPLYEPIPADSRILLTLIFNGRLNDTKTNAGFNRSSYKGFDGKSKWVCSTQCQPTGARQIFPCVDEPALKATFSATMVVDQGLTCLSNMDIVSEELNEVSKKIVIFSKTPPMSSYLIAFIVGELNYIESNNFRIPIRIYATPDEDINKATFALDVAARAMTSHEETFGLPYPLPKLDMIAIPGHTGAMENWGCVIYAYRSLIWDKFDIPASDAESMAKTVIHELAHQWFGNIVTMAWWDSLWLNESFADWASYNAMTHMFPDWDAWSGFVAGRPRAGLNAYQAALTLDSNRGSHPIEAPVSTPEQISQIFDAITYAKGCSILRMISEYLGVDVFIEGVRLYLRMHAFGSSTTNDLWKTLSTVSGQDVQKIMSIWTEKVGYPVLSITEDETSDEIKISQHRYLRSGKMHPDEDQVLYPVYLKMKSLDGVDLEAQLLDREGKFPVDLKFYKLNGDQTGLYRVSYPLSRWKKLGEQLSSDLLSPDDRVGLISDFSAVVTSGQNSNVRTSDLLSFLQKFQSESNYFAWRQILVCLQDIRKAWMFEDTETQLALSTFQTQLMTPILNQLGKELWNLKPSDSHRNQNFKRLLFSNAADNASIKAASLYLFNRLVNGDHKPLNPNIRRAIFDAVLSDENASSTQYTAILSISRTSKSGPTRADAVASLGNARSLSLIKKTITLASSADIQSSNDRMVIFESLCNHSAGMTELWKWMKTNWDKFANESAAFLGWGAIVTCTSNFTTYDQLREVENFFMGKDTTKFNKLLDQSIDEIRGKAAWIERDREDVRNWLKLHGYYVENV</sequence>
<feature type="region of interest" description="Disordered" evidence="12">
    <location>
        <begin position="1"/>
        <end position="22"/>
    </location>
</feature>
<reference evidence="16 17" key="1">
    <citation type="submission" date="2014-04" db="EMBL/GenBank/DDBJ databases">
        <authorList>
            <consortium name="DOE Joint Genome Institute"/>
            <person name="Kuo A."/>
            <person name="Martino E."/>
            <person name="Perotto S."/>
            <person name="Kohler A."/>
            <person name="Nagy L.G."/>
            <person name="Floudas D."/>
            <person name="Copeland A."/>
            <person name="Barry K.W."/>
            <person name="Cichocki N."/>
            <person name="Veneault-Fourrey C."/>
            <person name="LaButti K."/>
            <person name="Lindquist E.A."/>
            <person name="Lipzen A."/>
            <person name="Lundell T."/>
            <person name="Morin E."/>
            <person name="Murat C."/>
            <person name="Sun H."/>
            <person name="Tunlid A."/>
            <person name="Henrissat B."/>
            <person name="Grigoriev I.V."/>
            <person name="Hibbett D.S."/>
            <person name="Martin F."/>
            <person name="Nordberg H.P."/>
            <person name="Cantor M.N."/>
            <person name="Hua S.X."/>
        </authorList>
    </citation>
    <scope>NUCLEOTIDE SEQUENCE [LARGE SCALE GENOMIC DNA]</scope>
    <source>
        <strain evidence="16 17">Zn</strain>
    </source>
</reference>
<dbReference type="Gene3D" id="1.10.390.10">
    <property type="entry name" value="Neutral Protease Domain 2"/>
    <property type="match status" value="1"/>
</dbReference>
<dbReference type="InterPro" id="IPR014782">
    <property type="entry name" value="Peptidase_M1_dom"/>
</dbReference>
<evidence type="ECO:0000256" key="7">
    <source>
        <dbReference type="ARBA" id="ARBA00023049"/>
    </source>
</evidence>
<evidence type="ECO:0000256" key="12">
    <source>
        <dbReference type="SAM" id="MobiDB-lite"/>
    </source>
</evidence>
<evidence type="ECO:0000313" key="17">
    <source>
        <dbReference type="Proteomes" id="UP000054321"/>
    </source>
</evidence>
<evidence type="ECO:0000259" key="15">
    <source>
        <dbReference type="Pfam" id="PF17900"/>
    </source>
</evidence>
<evidence type="ECO:0000256" key="8">
    <source>
        <dbReference type="PIRSR" id="PIRSR634016-1"/>
    </source>
</evidence>
<keyword evidence="5 11" id="KW-0378">Hydrolase</keyword>
<keyword evidence="3 11" id="KW-0645">Protease</keyword>
<dbReference type="PANTHER" id="PTHR11533">
    <property type="entry name" value="PROTEASE M1 ZINC METALLOPROTEASE"/>
    <property type="match status" value="1"/>
</dbReference>
<keyword evidence="2 11" id="KW-0031">Aminopeptidase</keyword>
<keyword evidence="7 11" id="KW-0482">Metalloprotease</keyword>
<evidence type="ECO:0000256" key="6">
    <source>
        <dbReference type="ARBA" id="ARBA00022833"/>
    </source>
</evidence>
<dbReference type="Pfam" id="PF11838">
    <property type="entry name" value="ERAP1_C"/>
    <property type="match status" value="1"/>
</dbReference>
<feature type="domain" description="Peptidase M1 membrane alanine aminopeptidase" evidence="13">
    <location>
        <begin position="248"/>
        <end position="471"/>
    </location>
</feature>
<organism evidence="16 17">
    <name type="scientific">Oidiodendron maius (strain Zn)</name>
    <dbReference type="NCBI Taxonomy" id="913774"/>
    <lineage>
        <taxon>Eukaryota</taxon>
        <taxon>Fungi</taxon>
        <taxon>Dikarya</taxon>
        <taxon>Ascomycota</taxon>
        <taxon>Pezizomycotina</taxon>
        <taxon>Leotiomycetes</taxon>
        <taxon>Leotiomycetes incertae sedis</taxon>
        <taxon>Myxotrichaceae</taxon>
        <taxon>Oidiodendron</taxon>
    </lineage>
</organism>
<feature type="binding site" evidence="9">
    <location>
        <position position="319"/>
    </location>
    <ligand>
        <name>Zn(2+)</name>
        <dbReference type="ChEBI" id="CHEBI:29105"/>
        <note>catalytic</note>
    </ligand>
</feature>
<reference evidence="17" key="2">
    <citation type="submission" date="2015-01" db="EMBL/GenBank/DDBJ databases">
        <title>Evolutionary Origins and Diversification of the Mycorrhizal Mutualists.</title>
        <authorList>
            <consortium name="DOE Joint Genome Institute"/>
            <consortium name="Mycorrhizal Genomics Consortium"/>
            <person name="Kohler A."/>
            <person name="Kuo A."/>
            <person name="Nagy L.G."/>
            <person name="Floudas D."/>
            <person name="Copeland A."/>
            <person name="Barry K.W."/>
            <person name="Cichocki N."/>
            <person name="Veneault-Fourrey C."/>
            <person name="LaButti K."/>
            <person name="Lindquist E.A."/>
            <person name="Lipzen A."/>
            <person name="Lundell T."/>
            <person name="Morin E."/>
            <person name="Murat C."/>
            <person name="Riley R."/>
            <person name="Ohm R."/>
            <person name="Sun H."/>
            <person name="Tunlid A."/>
            <person name="Henrissat B."/>
            <person name="Grigoriev I.V."/>
            <person name="Hibbett D.S."/>
            <person name="Martin F."/>
        </authorList>
    </citation>
    <scope>NUCLEOTIDE SEQUENCE [LARGE SCALE GENOMIC DNA]</scope>
    <source>
        <strain evidence="17">Zn</strain>
    </source>
</reference>
<dbReference type="Gene3D" id="2.60.40.1730">
    <property type="entry name" value="tricorn interacting facor f3 domain"/>
    <property type="match status" value="1"/>
</dbReference>
<dbReference type="GO" id="GO:0070006">
    <property type="term" value="F:metalloaminopeptidase activity"/>
    <property type="evidence" value="ECO:0007669"/>
    <property type="project" value="TreeGrafter"/>
</dbReference>
<feature type="domain" description="ERAP1-like C-terminal" evidence="14">
    <location>
        <begin position="544"/>
        <end position="866"/>
    </location>
</feature>
<keyword evidence="6 9" id="KW-0862">Zinc</keyword>
<feature type="binding site" evidence="9">
    <location>
        <position position="323"/>
    </location>
    <ligand>
        <name>Zn(2+)</name>
        <dbReference type="ChEBI" id="CHEBI:29105"/>
        <note>catalytic</note>
    </ligand>
</feature>
<dbReference type="EC" id="3.4.11.-" evidence="11"/>
<evidence type="ECO:0000259" key="13">
    <source>
        <dbReference type="Pfam" id="PF01433"/>
    </source>
</evidence>
<dbReference type="PRINTS" id="PR00756">
    <property type="entry name" value="ALADIPTASE"/>
</dbReference>
<comment type="similarity">
    <text evidence="1 11">Belongs to the peptidase M1 family.</text>
</comment>
<dbReference type="InterPro" id="IPR050344">
    <property type="entry name" value="Peptidase_M1_aminopeptidases"/>
</dbReference>
<dbReference type="Gene3D" id="2.60.40.1910">
    <property type="match status" value="1"/>
</dbReference>
<dbReference type="InterPro" id="IPR024571">
    <property type="entry name" value="ERAP1-like_C_dom"/>
</dbReference>
<dbReference type="FunFam" id="1.10.390.10:FF:000006">
    <property type="entry name" value="Puromycin-sensitive aminopeptidase"/>
    <property type="match status" value="1"/>
</dbReference>
<dbReference type="InterPro" id="IPR034016">
    <property type="entry name" value="M1_APN-typ"/>
</dbReference>
<evidence type="ECO:0000256" key="2">
    <source>
        <dbReference type="ARBA" id="ARBA00022438"/>
    </source>
</evidence>
<dbReference type="InterPro" id="IPR042097">
    <property type="entry name" value="Aminopeptidase_N-like_N_sf"/>
</dbReference>
<dbReference type="Pfam" id="PF17900">
    <property type="entry name" value="Peptidase_M1_N"/>
    <property type="match status" value="1"/>
</dbReference>
<dbReference type="InterPro" id="IPR001930">
    <property type="entry name" value="Peptidase_M1"/>
</dbReference>
<evidence type="ECO:0000259" key="14">
    <source>
        <dbReference type="Pfam" id="PF11838"/>
    </source>
</evidence>
<evidence type="ECO:0000256" key="4">
    <source>
        <dbReference type="ARBA" id="ARBA00022723"/>
    </source>
</evidence>